<feature type="compositionally biased region" description="Basic residues" evidence="1">
    <location>
        <begin position="1"/>
        <end position="23"/>
    </location>
</feature>
<dbReference type="PROSITE" id="PS50112">
    <property type="entry name" value="PAS"/>
    <property type="match status" value="1"/>
</dbReference>
<keyword evidence="2" id="KW-0812">Transmembrane</keyword>
<dbReference type="AlphaFoldDB" id="A0A937RTM8"/>
<evidence type="ECO:0000256" key="1">
    <source>
        <dbReference type="SAM" id="MobiDB-lite"/>
    </source>
</evidence>
<keyword evidence="2" id="KW-1133">Transmembrane helix</keyword>
<dbReference type="SUPFAM" id="SSF55785">
    <property type="entry name" value="PYP-like sensor domain (PAS domain)"/>
    <property type="match status" value="1"/>
</dbReference>
<gene>
    <name evidence="5" type="ORF">I7412_36555</name>
</gene>
<organism evidence="5 6">
    <name type="scientific">Frankia nepalensis</name>
    <dbReference type="NCBI Taxonomy" id="1836974"/>
    <lineage>
        <taxon>Bacteria</taxon>
        <taxon>Bacillati</taxon>
        <taxon>Actinomycetota</taxon>
        <taxon>Actinomycetes</taxon>
        <taxon>Frankiales</taxon>
        <taxon>Frankiaceae</taxon>
        <taxon>Frankia</taxon>
    </lineage>
</organism>
<feature type="transmembrane region" description="Helical" evidence="2">
    <location>
        <begin position="46"/>
        <end position="69"/>
    </location>
</feature>
<dbReference type="NCBIfam" id="TIGR00254">
    <property type="entry name" value="GGDEF"/>
    <property type="match status" value="1"/>
</dbReference>
<feature type="region of interest" description="Disordered" evidence="1">
    <location>
        <begin position="1"/>
        <end position="35"/>
    </location>
</feature>
<feature type="region of interest" description="Disordered" evidence="1">
    <location>
        <begin position="684"/>
        <end position="707"/>
    </location>
</feature>
<dbReference type="SMART" id="SM00091">
    <property type="entry name" value="PAS"/>
    <property type="match status" value="1"/>
</dbReference>
<accession>A0A937RTM8</accession>
<name>A0A937RTM8_9ACTN</name>
<dbReference type="CDD" id="cd01949">
    <property type="entry name" value="GGDEF"/>
    <property type="match status" value="1"/>
</dbReference>
<proteinExistence type="predicted"/>
<dbReference type="Pfam" id="PF00990">
    <property type="entry name" value="GGDEF"/>
    <property type="match status" value="1"/>
</dbReference>
<dbReference type="SMART" id="SM00267">
    <property type="entry name" value="GGDEF"/>
    <property type="match status" value="1"/>
</dbReference>
<dbReference type="PANTHER" id="PTHR44757">
    <property type="entry name" value="DIGUANYLATE CYCLASE DGCP"/>
    <property type="match status" value="1"/>
</dbReference>
<evidence type="ECO:0000313" key="6">
    <source>
        <dbReference type="Proteomes" id="UP000604475"/>
    </source>
</evidence>
<evidence type="ECO:0000259" key="4">
    <source>
        <dbReference type="PROSITE" id="PS50887"/>
    </source>
</evidence>
<dbReference type="Pfam" id="PF00989">
    <property type="entry name" value="PAS"/>
    <property type="match status" value="1"/>
</dbReference>
<dbReference type="PANTHER" id="PTHR44757:SF2">
    <property type="entry name" value="BIOFILM ARCHITECTURE MAINTENANCE PROTEIN MBAA"/>
    <property type="match status" value="1"/>
</dbReference>
<evidence type="ECO:0000256" key="2">
    <source>
        <dbReference type="SAM" id="Phobius"/>
    </source>
</evidence>
<sequence length="707" mass="73530">MLSPKRQKHPHGPAGPRARRGRGGRLGGGNRSCWWGQNRSRRQGRLATAVPLVTGAVLAVLLALAALLVGRWQLGHAEHERLANRVGLVQSIADYRSRTDDPRVLQAMVEGAGFSPTDAARDAGLLPVFDLTPTGNPTVAVALMDPSGRAIAVRPTGTSIPVDQLGPAWRDALGGRPGWSSAFDVDGQEVRAALAPIGASTPGAGGATTGSATGENRPRAVLVALSIDTAGQRFQERLGVLGTGAGGLSQLDRDGVAISSWAPAEVGRRHVDPARLAGLRPGHAEVWQTRGADGHERTVIAAAQRATGYVTTFEASTQQLYGDLRAQQASRDRALVGVLGGSVLGLVLFGVLRELGVRRARARLYDLLGNTHDVIVLVRDGLTVVFMSPSARRLLGQADVEWVDQPLLDLVHPDDRERVAAALTRLPPGETTLADVRLRAGTAPNGAAPLGDAGPRWDTEADAGAAADVAGFRWFDLTAVDERGTPDLDGVVITCHEVGERKALQDRLSHQARHDPLTGLPNRATFLTHLVGALTTSAADGTRNALFFIDLDGFKPINDRHGHDVGDHVLRVVGRRLAAVLGANDLASRFGGDEFGVLVREAEPATARLVADRLAAAVAAPIGMPKPDGAGAAASTAPAEHLRVSASIGVALSTPSAGGCQTGYDANALLRAADQAMYEAKRAGPGAGAVFAPDPAPAPGAGAAGRD</sequence>
<comment type="caution">
    <text evidence="5">The sequence shown here is derived from an EMBL/GenBank/DDBJ whole genome shotgun (WGS) entry which is preliminary data.</text>
</comment>
<keyword evidence="2" id="KW-0472">Membrane</keyword>
<feature type="domain" description="GGDEF" evidence="4">
    <location>
        <begin position="542"/>
        <end position="693"/>
    </location>
</feature>
<dbReference type="GO" id="GO:0006355">
    <property type="term" value="P:regulation of DNA-templated transcription"/>
    <property type="evidence" value="ECO:0007669"/>
    <property type="project" value="InterPro"/>
</dbReference>
<dbReference type="SUPFAM" id="SSF55073">
    <property type="entry name" value="Nucleotide cyclase"/>
    <property type="match status" value="1"/>
</dbReference>
<dbReference type="InterPro" id="IPR035965">
    <property type="entry name" value="PAS-like_dom_sf"/>
</dbReference>
<dbReference type="EMBL" id="JAEACQ010000341">
    <property type="protein sequence ID" value="MBL7632573.1"/>
    <property type="molecule type" value="Genomic_DNA"/>
</dbReference>
<dbReference type="InterPro" id="IPR052155">
    <property type="entry name" value="Biofilm_reg_signaling"/>
</dbReference>
<dbReference type="InterPro" id="IPR029787">
    <property type="entry name" value="Nucleotide_cyclase"/>
</dbReference>
<evidence type="ECO:0000313" key="5">
    <source>
        <dbReference type="EMBL" id="MBL7632573.1"/>
    </source>
</evidence>
<dbReference type="Gene3D" id="3.30.450.20">
    <property type="entry name" value="PAS domain"/>
    <property type="match status" value="1"/>
</dbReference>
<dbReference type="InterPro" id="IPR043128">
    <property type="entry name" value="Rev_trsase/Diguanyl_cyclase"/>
</dbReference>
<dbReference type="PROSITE" id="PS50887">
    <property type="entry name" value="GGDEF"/>
    <property type="match status" value="1"/>
</dbReference>
<protein>
    <submittedName>
        <fullName evidence="5">Diguanylate cyclase</fullName>
    </submittedName>
</protein>
<feature type="non-terminal residue" evidence="5">
    <location>
        <position position="707"/>
    </location>
</feature>
<dbReference type="Proteomes" id="UP000604475">
    <property type="component" value="Unassembled WGS sequence"/>
</dbReference>
<dbReference type="InterPro" id="IPR013767">
    <property type="entry name" value="PAS_fold"/>
</dbReference>
<dbReference type="CDD" id="cd00130">
    <property type="entry name" value="PAS"/>
    <property type="match status" value="1"/>
</dbReference>
<dbReference type="InterPro" id="IPR000160">
    <property type="entry name" value="GGDEF_dom"/>
</dbReference>
<keyword evidence="6" id="KW-1185">Reference proteome</keyword>
<feature type="domain" description="PAS" evidence="3">
    <location>
        <begin position="360"/>
        <end position="430"/>
    </location>
</feature>
<dbReference type="InterPro" id="IPR000014">
    <property type="entry name" value="PAS"/>
</dbReference>
<reference evidence="5" key="1">
    <citation type="submission" date="2020-12" db="EMBL/GenBank/DDBJ databases">
        <title>Genomic characterization of non-nitrogen-fixing Frankia strains.</title>
        <authorList>
            <person name="Carlos-Shanley C."/>
            <person name="Guerra T."/>
            <person name="Hahn D."/>
        </authorList>
    </citation>
    <scope>NUCLEOTIDE SEQUENCE</scope>
    <source>
        <strain evidence="5">CN6</strain>
    </source>
</reference>
<dbReference type="RefSeq" id="WP_203031863.1">
    <property type="nucleotide sequence ID" value="NZ_JAEACQ010000341.1"/>
</dbReference>
<dbReference type="Gene3D" id="3.30.70.270">
    <property type="match status" value="1"/>
</dbReference>
<evidence type="ECO:0000259" key="3">
    <source>
        <dbReference type="PROSITE" id="PS50112"/>
    </source>
</evidence>